<dbReference type="AlphaFoldDB" id="C0IN61"/>
<gene>
    <name evidence="1" type="ORF">AKSOIL_0069</name>
</gene>
<dbReference type="PANTHER" id="PTHR36931:SF1">
    <property type="entry name" value="UPF0153 PROTEIN YEIW"/>
    <property type="match status" value="1"/>
</dbReference>
<dbReference type="PANTHER" id="PTHR36931">
    <property type="entry name" value="UPF0153 PROTEIN YEIW"/>
    <property type="match status" value="1"/>
</dbReference>
<dbReference type="InterPro" id="IPR052572">
    <property type="entry name" value="UPF0153_domain"/>
</dbReference>
<evidence type="ECO:0000313" key="1">
    <source>
        <dbReference type="EMBL" id="ACN58747.1"/>
    </source>
</evidence>
<reference evidence="1" key="1">
    <citation type="journal article" date="2009" name="ISME J.">
        <title>Functional metagenomics reveals diverse beta-lactamases in a remote Alaskan soil.</title>
        <authorList>
            <person name="Allen H.K."/>
            <person name="Moe L.A."/>
            <person name="Rodbumrer J."/>
            <person name="Gaarder A."/>
            <person name="Handelsman J."/>
        </authorList>
    </citation>
    <scope>NUCLEOTIDE SEQUENCE</scope>
</reference>
<organism evidence="1">
    <name type="scientific">uncultured bacterium BLR3</name>
    <dbReference type="NCBI Taxonomy" id="506521"/>
    <lineage>
        <taxon>Bacteria</taxon>
        <taxon>environmental samples</taxon>
    </lineage>
</organism>
<name>C0IN61_9BACT</name>
<protein>
    <submittedName>
        <fullName evidence="1">Uncharacterized protein</fullName>
    </submittedName>
</protein>
<dbReference type="EMBL" id="EU408348">
    <property type="protein sequence ID" value="ACN58747.1"/>
    <property type="molecule type" value="Genomic_DNA"/>
</dbReference>
<sequence>MGENLNADAYLVPNRECGSCTMCCKALKIDVPQLKKLAAVACEHCAEGVGCKIYETRPPVCKGWYCGWRRMGYLNDEWRPDRSGVLIDVVGGEDQGIPPGFAPVGLKFDVLDSRHVLSWNPLIKFIASEIAQGHPVFLGVPAPVGYERRKVFLNHLMAAAVAVRDRRGMINALESAFQMGVREATNEKTIFA</sequence>
<accession>C0IN61</accession>
<proteinExistence type="predicted"/>